<name>A0A679G1H3_9BACL</name>
<protein>
    <recommendedName>
        <fullName evidence="3">Nuclease SbcCD subunit C</fullName>
    </recommendedName>
</protein>
<evidence type="ECO:0000256" key="4">
    <source>
        <dbReference type="SAM" id="Coils"/>
    </source>
</evidence>
<feature type="coiled-coil region" evidence="4">
    <location>
        <begin position="526"/>
        <end position="580"/>
    </location>
</feature>
<evidence type="ECO:0000313" key="8">
    <source>
        <dbReference type="Proteomes" id="UP000501421"/>
    </source>
</evidence>
<feature type="domain" description="Calcineurin-like phosphoesterase" evidence="5">
    <location>
        <begin position="1"/>
        <end position="223"/>
    </location>
</feature>
<dbReference type="EMBL" id="AP022558">
    <property type="protein sequence ID" value="BBW98944.1"/>
    <property type="molecule type" value="Genomic_DNA"/>
</dbReference>
<dbReference type="PANTHER" id="PTHR32114">
    <property type="entry name" value="ABC TRANSPORTER ABCH.3"/>
    <property type="match status" value="1"/>
</dbReference>
<sequence length="801" mass="92830">MKFLYFGDKHERVTTPKSRFDDFRSTQRKKTEEILRLGRLHEVQAFLQPGDFFDSPQPPLDFVAEVVEQWTEVPMQNLLFEYLQGKKDEFEIFSSMASRIPIIGVAGNHELFGNNLKTLPKTMIGFLNKVGFIQFATKANPVLFETEDGLTVAITGTHYHVNMDHPDFVEDDYVVHEKLGDVHIHIVHGYLTNKDLCSLIPHVRVDQIAHTKADLTITGHDHIGFPLTEIGGKFFVNPGAVVRLSNHPKELERIPKVLLIDVSKKGVQIEEIPLASAAKGEEVLSRESVMSQQERIFLLQQYKETVEQSDWKTEGTDIVSAIRSIPEEDERWKQAKEALLSQIAKKEEELSGFGKEVKDAYIEKIEIENFQSHEHSVIECSQGLNVFVGESKQGKTAVLRALSWLYENKPAGKRIVRQGASYAKVTVWLSNGYKVARVLETKRGGRNGYEVTTPTGECSFYNTKSLEVIQPLLGFSVVPVDKDVVLNVNFLKQGKGWFLIGDEYSAPLRAKIVGTICGVQYADAVLRELEAEERKYREREKWLKKELEELNEQTRRYEHVAQLEDALKECERMWNQIEMRQERKTDLEQLWSRHEAAKQGKEELLYMLNRLSRVDAMKGTQQAVRDVVQRWTEVRRWQERLETTQRKLAALEQMIHRLPSRDGLEETWSMIKQQSDRLFSLLLLWDKAEKLKQQKAEQEERLRRLKDLSFQKVEELKGQLIRLDGVKETYQKTQELLEKKLSLQQKIKSLQGELMKQEEQIKHHKEQYGKWLKAYGKCPICHSVLHDDRIHQMVDDLFAIE</sequence>
<dbReference type="Gene3D" id="3.40.50.300">
    <property type="entry name" value="P-loop containing nucleotide triphosphate hydrolases"/>
    <property type="match status" value="1"/>
</dbReference>
<proteinExistence type="inferred from homology"/>
<gene>
    <name evidence="7" type="ORF">GsuE55_37770</name>
</gene>
<keyword evidence="7" id="KW-0614">Plasmid</keyword>
<evidence type="ECO:0000313" key="7">
    <source>
        <dbReference type="EMBL" id="BBW98944.1"/>
    </source>
</evidence>
<dbReference type="GO" id="GO:0016787">
    <property type="term" value="F:hydrolase activity"/>
    <property type="evidence" value="ECO:0007669"/>
    <property type="project" value="InterPro"/>
</dbReference>
<evidence type="ECO:0000256" key="2">
    <source>
        <dbReference type="ARBA" id="ARBA00011322"/>
    </source>
</evidence>
<evidence type="ECO:0000259" key="6">
    <source>
        <dbReference type="Pfam" id="PF13175"/>
    </source>
</evidence>
<geneLocation type="plasmid" evidence="7 8">
    <name>pGspE55-1</name>
</geneLocation>
<organism evidence="7 8">
    <name type="scientific">Geobacillus subterraneus</name>
    <dbReference type="NCBI Taxonomy" id="129338"/>
    <lineage>
        <taxon>Bacteria</taxon>
        <taxon>Bacillati</taxon>
        <taxon>Bacillota</taxon>
        <taxon>Bacilli</taxon>
        <taxon>Bacillales</taxon>
        <taxon>Anoxybacillaceae</taxon>
        <taxon>Geobacillus</taxon>
    </lineage>
</organism>
<dbReference type="PANTHER" id="PTHR32114:SF2">
    <property type="entry name" value="ABC TRANSPORTER ABCH.3"/>
    <property type="match status" value="1"/>
</dbReference>
<dbReference type="SUPFAM" id="SSF56300">
    <property type="entry name" value="Metallo-dependent phosphatases"/>
    <property type="match status" value="1"/>
</dbReference>
<comment type="similarity">
    <text evidence="1">Belongs to the SMC family. SbcC subfamily.</text>
</comment>
<dbReference type="InterPro" id="IPR041685">
    <property type="entry name" value="AAA_GajA/Old/RecF-like"/>
</dbReference>
<dbReference type="Gene3D" id="1.10.287.510">
    <property type="entry name" value="Helix hairpin bin"/>
    <property type="match status" value="1"/>
</dbReference>
<keyword evidence="8" id="KW-1185">Reference proteome</keyword>
<dbReference type="Proteomes" id="UP000501421">
    <property type="component" value="Plasmid pGspE55-1"/>
</dbReference>
<accession>A0A679G1H3</accession>
<dbReference type="Pfam" id="PF13175">
    <property type="entry name" value="AAA_15"/>
    <property type="match status" value="1"/>
</dbReference>
<evidence type="ECO:0000256" key="1">
    <source>
        <dbReference type="ARBA" id="ARBA00006930"/>
    </source>
</evidence>
<dbReference type="Pfam" id="PF00149">
    <property type="entry name" value="Metallophos"/>
    <property type="match status" value="1"/>
</dbReference>
<evidence type="ECO:0000256" key="3">
    <source>
        <dbReference type="ARBA" id="ARBA00013368"/>
    </source>
</evidence>
<feature type="domain" description="Endonuclease GajA/Old nuclease/RecF-like AAA" evidence="6">
    <location>
        <begin position="361"/>
        <end position="759"/>
    </location>
</feature>
<dbReference type="AlphaFoldDB" id="A0A679G1H3"/>
<dbReference type="SUPFAM" id="SSF52540">
    <property type="entry name" value="P-loop containing nucleoside triphosphate hydrolases"/>
    <property type="match status" value="1"/>
</dbReference>
<evidence type="ECO:0000259" key="5">
    <source>
        <dbReference type="Pfam" id="PF00149"/>
    </source>
</evidence>
<dbReference type="Gene3D" id="3.60.21.10">
    <property type="match status" value="1"/>
</dbReference>
<feature type="coiled-coil region" evidence="4">
    <location>
        <begin position="733"/>
        <end position="767"/>
    </location>
</feature>
<keyword evidence="4" id="KW-0175">Coiled coil</keyword>
<dbReference type="InterPro" id="IPR004843">
    <property type="entry name" value="Calcineurin-like_PHP"/>
</dbReference>
<dbReference type="InterPro" id="IPR029052">
    <property type="entry name" value="Metallo-depent_PP-like"/>
</dbReference>
<reference evidence="8" key="1">
    <citation type="journal article" date="2020" name="Microbiol. Resour. Announc.">
        <title>Complete Genome Sequence of Geobacillus sp. Strain E55-1, Isolated from Mine Geyser in Japan.</title>
        <authorList>
            <person name="Miyazaki K."/>
            <person name="Hase E."/>
            <person name="Tokito N."/>
        </authorList>
    </citation>
    <scope>NUCLEOTIDE SEQUENCE [LARGE SCALE GENOMIC DNA]</scope>
    <source>
        <strain evidence="8">E55-1</strain>
        <plasmid evidence="8">pGspE55-1</plasmid>
    </source>
</reference>
<comment type="subunit">
    <text evidence="2">Heterodimer of SbcC and SbcD.</text>
</comment>
<dbReference type="InterPro" id="IPR027417">
    <property type="entry name" value="P-loop_NTPase"/>
</dbReference>
<dbReference type="RefSeq" id="WP_172418916.1">
    <property type="nucleotide sequence ID" value="NZ_AP022558.1"/>
</dbReference>